<dbReference type="EMBL" id="CP017555">
    <property type="protein sequence ID" value="AOW02191.1"/>
    <property type="molecule type" value="Genomic_DNA"/>
</dbReference>
<evidence type="ECO:0000313" key="5">
    <source>
        <dbReference type="EMBL" id="RDW23181.1"/>
    </source>
</evidence>
<reference evidence="5 7" key="2">
    <citation type="submission" date="2018-07" db="EMBL/GenBank/DDBJ databases">
        <title>Draft Genome Assemblies for Five Robust Yarrowia lipolytica Strains Exhibiting High Lipid Production and Pentose Sugar Utilization and Sugar Alcohol Secretion from Undetoxified Lignocellulosic Biomass Hydrolysates.</title>
        <authorList>
            <consortium name="DOE Joint Genome Institute"/>
            <person name="Walker C."/>
            <person name="Ryu S."/>
            <person name="Na H."/>
            <person name="Zane M."/>
            <person name="LaButti K."/>
            <person name="Lipzen A."/>
            <person name="Haridas S."/>
            <person name="Barry K."/>
            <person name="Grigoriev I.V."/>
            <person name="Quarterman J."/>
            <person name="Slininger P."/>
            <person name="Dien B."/>
            <person name="Trinh C.T."/>
        </authorList>
    </citation>
    <scope>NUCLEOTIDE SEQUENCE [LARGE SCALE GENOMIC DNA]</scope>
    <source>
        <strain evidence="5 7">YB392</strain>
    </source>
</reference>
<accession>A0A1D8N990</accession>
<evidence type="ECO:0000256" key="2">
    <source>
        <dbReference type="ARBA" id="ARBA00022803"/>
    </source>
</evidence>
<dbReference type="Gene3D" id="1.25.40.10">
    <property type="entry name" value="Tetratricopeptide repeat domain"/>
    <property type="match status" value="1"/>
</dbReference>
<dbReference type="GO" id="GO:0060090">
    <property type="term" value="F:molecular adaptor activity"/>
    <property type="evidence" value="ECO:0007669"/>
    <property type="project" value="TreeGrafter"/>
</dbReference>
<dbReference type="SUPFAM" id="SSF48452">
    <property type="entry name" value="TPR-like"/>
    <property type="match status" value="1"/>
</dbReference>
<gene>
    <name evidence="5" type="ORF">B0I71DRAFT_124718</name>
    <name evidence="4" type="ORF">YALI1_C01876g</name>
</gene>
<evidence type="ECO:0000313" key="6">
    <source>
        <dbReference type="Proteomes" id="UP000182444"/>
    </source>
</evidence>
<keyword evidence="1" id="KW-0677">Repeat</keyword>
<dbReference type="VEuPathDB" id="FungiDB:YALI1_C01876g"/>
<dbReference type="PANTHER" id="PTHR45831:SF2">
    <property type="entry name" value="LD24721P"/>
    <property type="match status" value="1"/>
</dbReference>
<organism evidence="4 6">
    <name type="scientific">Yarrowia lipolytica</name>
    <name type="common">Candida lipolytica</name>
    <dbReference type="NCBI Taxonomy" id="4952"/>
    <lineage>
        <taxon>Eukaryota</taxon>
        <taxon>Fungi</taxon>
        <taxon>Dikarya</taxon>
        <taxon>Ascomycota</taxon>
        <taxon>Saccharomycotina</taxon>
        <taxon>Dipodascomycetes</taxon>
        <taxon>Dipodascales</taxon>
        <taxon>Dipodascales incertae sedis</taxon>
        <taxon>Yarrowia</taxon>
    </lineage>
</organism>
<dbReference type="OMA" id="THENEFP"/>
<dbReference type="InterPro" id="IPR011990">
    <property type="entry name" value="TPR-like_helical_dom_sf"/>
</dbReference>
<dbReference type="Proteomes" id="UP000256601">
    <property type="component" value="Unassembled WGS sequence"/>
</dbReference>
<dbReference type="AlphaFoldDB" id="A0A1D8N990"/>
<dbReference type="EMBL" id="KZ859104">
    <property type="protein sequence ID" value="RDW23181.1"/>
    <property type="molecule type" value="Genomic_DNA"/>
</dbReference>
<dbReference type="SMART" id="SM00028">
    <property type="entry name" value="TPR"/>
    <property type="match status" value="3"/>
</dbReference>
<evidence type="ECO:0000313" key="7">
    <source>
        <dbReference type="Proteomes" id="UP000256601"/>
    </source>
</evidence>
<dbReference type="GO" id="GO:0072380">
    <property type="term" value="C:TRC complex"/>
    <property type="evidence" value="ECO:0007669"/>
    <property type="project" value="TreeGrafter"/>
</dbReference>
<feature type="domain" description="RNA-polymerase II-associated protein 3-like C-terminal" evidence="3">
    <location>
        <begin position="216"/>
        <end position="303"/>
    </location>
</feature>
<dbReference type="Proteomes" id="UP000182444">
    <property type="component" value="Chromosome 1C"/>
</dbReference>
<dbReference type="eggNOG" id="KOG4151">
    <property type="taxonomic scope" value="Eukaryota"/>
</dbReference>
<dbReference type="Pfam" id="PF13877">
    <property type="entry name" value="RPAP3_C"/>
    <property type="match status" value="1"/>
</dbReference>
<protein>
    <recommendedName>
        <fullName evidence="3">RNA-polymerase II-associated protein 3-like C-terminal domain-containing protein</fullName>
    </recommendedName>
</protein>
<dbReference type="GO" id="GO:0016020">
    <property type="term" value="C:membrane"/>
    <property type="evidence" value="ECO:0007669"/>
    <property type="project" value="TreeGrafter"/>
</dbReference>
<proteinExistence type="predicted"/>
<dbReference type="GeneID" id="2909123"/>
<dbReference type="PANTHER" id="PTHR45831">
    <property type="entry name" value="LD24721P"/>
    <property type="match status" value="1"/>
</dbReference>
<keyword evidence="2" id="KW-0802">TPR repeat</keyword>
<evidence type="ECO:0000256" key="1">
    <source>
        <dbReference type="ARBA" id="ARBA00022737"/>
    </source>
</evidence>
<sequence length="314" mass="35581">MSEEFKEKGNALFKAQDYAQAAQKYSLAIDALPHPVYYSNRAACYLKLGEYDKAAADCKAGLDHVPEFQKPQPNVPELKPDTPIKLFFRWSQALEDQRNYAAAIYVCNSGLKTYPGNESLTTQLKKLQWVEKKEKRDMKQKAFAPQPQTQAIPTPEASPTTQYIPIQVVDSLPIDLMSIYNTPETTDLLESPKLSTAAPTHHAFPTQLPLMLPACLNAYTLAQLLKSPQNQMKEVRTYLYNYDVAQWPHIFGRGGIDADFIEEMLKAIIENEDNSQRPRDIVQSMKKCERFNIANTFVPKDLKTKVNEICGESL</sequence>
<dbReference type="InterPro" id="IPR047150">
    <property type="entry name" value="SGT"/>
</dbReference>
<name>A0A1D8N990_YARLL</name>
<dbReference type="KEGG" id="yli:2909123"/>
<dbReference type="InterPro" id="IPR025986">
    <property type="entry name" value="RPAP3-like_C"/>
</dbReference>
<dbReference type="InterPro" id="IPR019734">
    <property type="entry name" value="TPR_rpt"/>
</dbReference>
<dbReference type="GO" id="GO:0006620">
    <property type="term" value="P:post-translational protein targeting to endoplasmic reticulum membrane"/>
    <property type="evidence" value="ECO:0007669"/>
    <property type="project" value="TreeGrafter"/>
</dbReference>
<dbReference type="VEuPathDB" id="FungiDB:YALI0_C01397g"/>
<evidence type="ECO:0000259" key="3">
    <source>
        <dbReference type="Pfam" id="PF13877"/>
    </source>
</evidence>
<evidence type="ECO:0000313" key="4">
    <source>
        <dbReference type="EMBL" id="AOW02191.1"/>
    </source>
</evidence>
<reference evidence="4 6" key="1">
    <citation type="journal article" date="2016" name="PLoS ONE">
        <title>Sequence Assembly of Yarrowia lipolytica Strain W29/CLIB89 Shows Transposable Element Diversity.</title>
        <authorList>
            <person name="Magnan C."/>
            <person name="Yu J."/>
            <person name="Chang I."/>
            <person name="Jahn E."/>
            <person name="Kanomata Y."/>
            <person name="Wu J."/>
            <person name="Zeller M."/>
            <person name="Oakes M."/>
            <person name="Baldi P."/>
            <person name="Sandmeyer S."/>
        </authorList>
    </citation>
    <scope>NUCLEOTIDE SEQUENCE [LARGE SCALE GENOMIC DNA]</scope>
    <source>
        <strain evidence="4">CLIB89</strain>
        <strain evidence="6">CLIB89(W29)</strain>
    </source>
</reference>